<feature type="domain" description="HTH gntR-type" evidence="4">
    <location>
        <begin position="11"/>
        <end position="79"/>
    </location>
</feature>
<dbReference type="SMART" id="SM00866">
    <property type="entry name" value="UTRA"/>
    <property type="match status" value="1"/>
</dbReference>
<dbReference type="InterPro" id="IPR036390">
    <property type="entry name" value="WH_DNA-bd_sf"/>
</dbReference>
<evidence type="ECO:0000256" key="2">
    <source>
        <dbReference type="ARBA" id="ARBA00023125"/>
    </source>
</evidence>
<dbReference type="AlphaFoldDB" id="A0A8B2NPW0"/>
<dbReference type="Gene3D" id="3.40.1410.10">
    <property type="entry name" value="Chorismate lyase-like"/>
    <property type="match status" value="1"/>
</dbReference>
<dbReference type="CDD" id="cd07377">
    <property type="entry name" value="WHTH_GntR"/>
    <property type="match status" value="1"/>
</dbReference>
<dbReference type="SUPFAM" id="SSF64288">
    <property type="entry name" value="Chorismate lyase-like"/>
    <property type="match status" value="1"/>
</dbReference>
<dbReference type="Pfam" id="PF07702">
    <property type="entry name" value="UTRA"/>
    <property type="match status" value="1"/>
</dbReference>
<evidence type="ECO:0000313" key="5">
    <source>
        <dbReference type="EMBL" id="RAH99232.1"/>
    </source>
</evidence>
<name>A0A8B2NPW0_9HYPH</name>
<dbReference type="GO" id="GO:0045892">
    <property type="term" value="P:negative regulation of DNA-templated transcription"/>
    <property type="evidence" value="ECO:0007669"/>
    <property type="project" value="TreeGrafter"/>
</dbReference>
<dbReference type="InterPro" id="IPR011663">
    <property type="entry name" value="UTRA"/>
</dbReference>
<keyword evidence="2" id="KW-0238">DNA-binding</keyword>
<dbReference type="SMART" id="SM00345">
    <property type="entry name" value="HTH_GNTR"/>
    <property type="match status" value="1"/>
</dbReference>
<dbReference type="InterPro" id="IPR000524">
    <property type="entry name" value="Tscrpt_reg_HTH_GntR"/>
</dbReference>
<evidence type="ECO:0000256" key="3">
    <source>
        <dbReference type="ARBA" id="ARBA00023163"/>
    </source>
</evidence>
<evidence type="ECO:0000313" key="6">
    <source>
        <dbReference type="Proteomes" id="UP000249590"/>
    </source>
</evidence>
<dbReference type="OrthoDB" id="9800645at2"/>
<protein>
    <recommendedName>
        <fullName evidence="4">HTH gntR-type domain-containing protein</fullName>
    </recommendedName>
</protein>
<dbReference type="PRINTS" id="PR00035">
    <property type="entry name" value="HTHGNTR"/>
</dbReference>
<dbReference type="GO" id="GO:0003700">
    <property type="term" value="F:DNA-binding transcription factor activity"/>
    <property type="evidence" value="ECO:0007669"/>
    <property type="project" value="InterPro"/>
</dbReference>
<evidence type="ECO:0000259" key="4">
    <source>
        <dbReference type="PROSITE" id="PS50949"/>
    </source>
</evidence>
<accession>A0A8B2NPW0</accession>
<dbReference type="InterPro" id="IPR050679">
    <property type="entry name" value="Bact_HTH_transcr_reg"/>
</dbReference>
<keyword evidence="3" id="KW-0804">Transcription</keyword>
<sequence length="245" mass="27386">MIVAQEESRTASRHSALAEVLRQEIEAGTWAVGEKFPTEADLQSRFGVGRYTIRKALKILTEQGLIARRPKTGSVVLSDTPVTQFVHTLRDLREVTNFGRVTRFSVQQQGIVTVDADSAPDPADAGRYFRVAGPRYLFGASEPLCWSEILVPEDFQELREQMRAGHSPVYELALERYGLKLDYIAQTVAAIALSPAMARLLKAEGETAALLVTRRFVETGGRAFELTRHLYPSGRYVLATVYRER</sequence>
<dbReference type="PROSITE" id="PS50949">
    <property type="entry name" value="HTH_GNTR"/>
    <property type="match status" value="1"/>
</dbReference>
<dbReference type="InterPro" id="IPR036388">
    <property type="entry name" value="WH-like_DNA-bd_sf"/>
</dbReference>
<reference evidence="5 6" key="1">
    <citation type="submission" date="2018-05" db="EMBL/GenBank/DDBJ databases">
        <title>Acuticoccus sediminis sp. nov., isolated from deep-sea sediment of Indian Ocean.</title>
        <authorList>
            <person name="Liu X."/>
            <person name="Lai Q."/>
            <person name="Du Y."/>
            <person name="Sun F."/>
            <person name="Zhang X."/>
            <person name="Wang S."/>
            <person name="Shao Z."/>
        </authorList>
    </citation>
    <scope>NUCLEOTIDE SEQUENCE [LARGE SCALE GENOMIC DNA]</scope>
    <source>
        <strain evidence="5 6">PTG4-2</strain>
    </source>
</reference>
<dbReference type="SUPFAM" id="SSF46785">
    <property type="entry name" value="Winged helix' DNA-binding domain"/>
    <property type="match status" value="1"/>
</dbReference>
<keyword evidence="6" id="KW-1185">Reference proteome</keyword>
<dbReference type="Pfam" id="PF00392">
    <property type="entry name" value="GntR"/>
    <property type="match status" value="1"/>
</dbReference>
<dbReference type="PANTHER" id="PTHR44846:SF1">
    <property type="entry name" value="MANNOSYL-D-GLYCERATE TRANSPORT_METABOLISM SYSTEM REPRESSOR MNGR-RELATED"/>
    <property type="match status" value="1"/>
</dbReference>
<dbReference type="EMBL" id="QHHQ01000005">
    <property type="protein sequence ID" value="RAH99232.1"/>
    <property type="molecule type" value="Genomic_DNA"/>
</dbReference>
<dbReference type="RefSeq" id="WP_111349322.1">
    <property type="nucleotide sequence ID" value="NZ_QHHQ01000005.1"/>
</dbReference>
<dbReference type="Gene3D" id="1.10.10.10">
    <property type="entry name" value="Winged helix-like DNA-binding domain superfamily/Winged helix DNA-binding domain"/>
    <property type="match status" value="1"/>
</dbReference>
<dbReference type="PANTHER" id="PTHR44846">
    <property type="entry name" value="MANNOSYL-D-GLYCERATE TRANSPORT/METABOLISM SYSTEM REPRESSOR MNGR-RELATED"/>
    <property type="match status" value="1"/>
</dbReference>
<comment type="caution">
    <text evidence="5">The sequence shown here is derived from an EMBL/GenBank/DDBJ whole genome shotgun (WGS) entry which is preliminary data.</text>
</comment>
<dbReference type="InterPro" id="IPR028978">
    <property type="entry name" value="Chorismate_lyase_/UTRA_dom_sf"/>
</dbReference>
<dbReference type="Proteomes" id="UP000249590">
    <property type="component" value="Unassembled WGS sequence"/>
</dbReference>
<evidence type="ECO:0000256" key="1">
    <source>
        <dbReference type="ARBA" id="ARBA00023015"/>
    </source>
</evidence>
<organism evidence="5 6">
    <name type="scientific">Acuticoccus sediminis</name>
    <dbReference type="NCBI Taxonomy" id="2184697"/>
    <lineage>
        <taxon>Bacteria</taxon>
        <taxon>Pseudomonadati</taxon>
        <taxon>Pseudomonadota</taxon>
        <taxon>Alphaproteobacteria</taxon>
        <taxon>Hyphomicrobiales</taxon>
        <taxon>Amorphaceae</taxon>
        <taxon>Acuticoccus</taxon>
    </lineage>
</organism>
<dbReference type="GO" id="GO:0003677">
    <property type="term" value="F:DNA binding"/>
    <property type="evidence" value="ECO:0007669"/>
    <property type="project" value="UniProtKB-KW"/>
</dbReference>
<keyword evidence="1" id="KW-0805">Transcription regulation</keyword>
<proteinExistence type="predicted"/>
<gene>
    <name evidence="5" type="ORF">DLJ53_22070</name>
</gene>